<dbReference type="Proteomes" id="UP000292507">
    <property type="component" value="Unassembled WGS sequence"/>
</dbReference>
<dbReference type="InterPro" id="IPR050742">
    <property type="entry name" value="Helicase_Restrict-Modif_Enz"/>
</dbReference>
<evidence type="ECO:0000313" key="3">
    <source>
        <dbReference type="Proteomes" id="UP000292507"/>
    </source>
</evidence>
<dbReference type="GO" id="GO:0016787">
    <property type="term" value="F:hydrolase activity"/>
    <property type="evidence" value="ECO:0007669"/>
    <property type="project" value="InterPro"/>
</dbReference>
<dbReference type="AlphaFoldDB" id="A0A4Q7YB71"/>
<keyword evidence="3" id="KW-1185">Reference proteome</keyword>
<comment type="caution">
    <text evidence="2">The sequence shown here is derived from an EMBL/GenBank/DDBJ whole genome shotgun (WGS) entry which is preliminary data.</text>
</comment>
<dbReference type="GO" id="GO:0005524">
    <property type="term" value="F:ATP binding"/>
    <property type="evidence" value="ECO:0007669"/>
    <property type="project" value="InterPro"/>
</dbReference>
<sequence>MTAPLELHEDVIADLASRLELREPNRLAVETLAAELSQHYNVDDGQPPFEAVFDVATGVGKTYILAGSMELLVEAYGIRDFVIITPGSTILNKTRDNFTPGHAKSLLGPMSFQPVVITADNFATPAMRAAMDDETQVKVYLFTVQSLVRPTSKTARKVHKFQEGLGTEFYEHLQRTDLLAVFADEHHTYYGPAFSTAVRDLNPWLLLGLTATPHKQTPTDQIVYRYPLAAAIADKLVKTPVIVGRKDDRTDSLTKLTDGVTLLRAKAEAVDAHVAATGGEPVNPVMLVVAKTINEAEEYGEILRSQEFFGGAYADAVLVVHSSAPDEALTGLAAVEDADSPVRIIISVGMLKEGWDVRNVYVIASMRASVSEILTEQTLGRGMRLPFGQYTAVEILDTLEVIAHERYQDLLKKAGVLNQAFVDYRTRAVVRTNAKGEQVVVTETTTSTVQPVIATTDGAPAPQPADEDPTPVVTTVQDRTQQVIEAVTRLKQEIARRPDAPAIKLPVLRMSVVRSSFSLADITDTDAFRKLGASLGADPAGELSRTLLGARIVEGSDGMRRTELVTTTAADRVRSTPTLFPESDLRNSLAEMVLGSSAVPARKSERAALGPLLDAFFEGLGTKAVEVLSANLDRAGARLVRLVESEQRRFMAKPSFEEVVEVKTFDPLRVTDKDVSANRHGAFSKALAYEGWQRAIFPIAWFDSAPERTVANVVDDDDSVAWWVRLHINDLPILWNGAGQRYNPDLIVIETDGTHWVVEVKMDKEMTSADVQAKREAAKRWANHVSADSSVGTRWRYLIVSESDINDAKGSWDALKRLGS</sequence>
<feature type="domain" description="Helicase/UvrB N-terminal" evidence="1">
    <location>
        <begin position="19"/>
        <end position="214"/>
    </location>
</feature>
<dbReference type="EMBL" id="SHKV01000001">
    <property type="protein sequence ID" value="RZU33399.1"/>
    <property type="molecule type" value="Genomic_DNA"/>
</dbReference>
<organism evidence="2 3">
    <name type="scientific">Blastococcus saxobsidens</name>
    <dbReference type="NCBI Taxonomy" id="138336"/>
    <lineage>
        <taxon>Bacteria</taxon>
        <taxon>Bacillati</taxon>
        <taxon>Actinomycetota</taxon>
        <taxon>Actinomycetes</taxon>
        <taxon>Geodermatophilales</taxon>
        <taxon>Geodermatophilaceae</taxon>
        <taxon>Blastococcus</taxon>
    </lineage>
</organism>
<name>A0A4Q7YB71_9ACTN</name>
<dbReference type="RefSeq" id="WP_165400466.1">
    <property type="nucleotide sequence ID" value="NZ_POQT01000002.1"/>
</dbReference>
<dbReference type="InterPro" id="IPR027417">
    <property type="entry name" value="P-loop_NTPase"/>
</dbReference>
<evidence type="ECO:0000313" key="2">
    <source>
        <dbReference type="EMBL" id="RZU33399.1"/>
    </source>
</evidence>
<accession>A0A4Q7YB71</accession>
<dbReference type="PANTHER" id="PTHR47396">
    <property type="entry name" value="TYPE I RESTRICTION ENZYME ECOKI R PROTEIN"/>
    <property type="match status" value="1"/>
</dbReference>
<dbReference type="GO" id="GO:0005829">
    <property type="term" value="C:cytosol"/>
    <property type="evidence" value="ECO:0007669"/>
    <property type="project" value="TreeGrafter"/>
</dbReference>
<dbReference type="GO" id="GO:0003677">
    <property type="term" value="F:DNA binding"/>
    <property type="evidence" value="ECO:0007669"/>
    <property type="project" value="InterPro"/>
</dbReference>
<dbReference type="PANTHER" id="PTHR47396:SF1">
    <property type="entry name" value="ATP-DEPENDENT HELICASE IRC3-RELATED"/>
    <property type="match status" value="1"/>
</dbReference>
<protein>
    <submittedName>
        <fullName evidence="2">Type III restriction enzyme</fullName>
    </submittedName>
</protein>
<reference evidence="2 3" key="1">
    <citation type="submission" date="2019-02" db="EMBL/GenBank/DDBJ databases">
        <title>Sequencing the genomes of 1000 actinobacteria strains.</title>
        <authorList>
            <person name="Klenk H.-P."/>
        </authorList>
    </citation>
    <scope>NUCLEOTIDE SEQUENCE [LARGE SCALE GENOMIC DNA]</scope>
    <source>
        <strain evidence="2 3">DSM 44509</strain>
    </source>
</reference>
<evidence type="ECO:0000259" key="1">
    <source>
        <dbReference type="Pfam" id="PF04851"/>
    </source>
</evidence>
<dbReference type="SUPFAM" id="SSF52540">
    <property type="entry name" value="P-loop containing nucleoside triphosphate hydrolases"/>
    <property type="match status" value="1"/>
</dbReference>
<proteinExistence type="predicted"/>
<gene>
    <name evidence="2" type="ORF">BKA19_3121</name>
</gene>
<dbReference type="Pfam" id="PF04851">
    <property type="entry name" value="ResIII"/>
    <property type="match status" value="1"/>
</dbReference>
<dbReference type="InterPro" id="IPR006935">
    <property type="entry name" value="Helicase/UvrB_N"/>
</dbReference>
<dbReference type="Gene3D" id="3.40.50.300">
    <property type="entry name" value="P-loop containing nucleotide triphosphate hydrolases"/>
    <property type="match status" value="2"/>
</dbReference>